<dbReference type="InterPro" id="IPR029021">
    <property type="entry name" value="Prot-tyrosine_phosphatase-like"/>
</dbReference>
<feature type="domain" description="Tyrosine-protein phosphatase" evidence="2">
    <location>
        <begin position="59"/>
        <end position="202"/>
    </location>
</feature>
<feature type="compositionally biased region" description="Polar residues" evidence="1">
    <location>
        <begin position="902"/>
        <end position="922"/>
    </location>
</feature>
<feature type="compositionally biased region" description="Basic and acidic residues" evidence="1">
    <location>
        <begin position="976"/>
        <end position="1006"/>
    </location>
</feature>
<proteinExistence type="predicted"/>
<feature type="compositionally biased region" description="Polar residues" evidence="1">
    <location>
        <begin position="749"/>
        <end position="781"/>
    </location>
</feature>
<dbReference type="PANTHER" id="PTHR46653:SF1">
    <property type="entry name" value="SPECIFICITY PROTEIN PHOSPHATASE, PUTATIVE-RELATED"/>
    <property type="match status" value="1"/>
</dbReference>
<accession>A0ABQ9WZK8</accession>
<dbReference type="InterPro" id="IPR020422">
    <property type="entry name" value="TYR_PHOSPHATASE_DUAL_dom"/>
</dbReference>
<evidence type="ECO:0000259" key="2">
    <source>
        <dbReference type="SMART" id="SM00195"/>
    </source>
</evidence>
<protein>
    <recommendedName>
        <fullName evidence="2">Tyrosine-protein phosphatase domain-containing protein</fullName>
    </recommendedName>
</protein>
<feature type="compositionally biased region" description="Low complexity" evidence="1">
    <location>
        <begin position="1161"/>
        <end position="1185"/>
    </location>
</feature>
<dbReference type="CDD" id="cd14498">
    <property type="entry name" value="DSP"/>
    <property type="match status" value="1"/>
</dbReference>
<reference evidence="3 4" key="1">
    <citation type="journal article" date="2022" name="bioRxiv">
        <title>Genomics of Preaxostyla Flagellates Illuminates Evolutionary Transitions and the Path Towards Mitochondrial Loss.</title>
        <authorList>
            <person name="Novak L.V.F."/>
            <person name="Treitli S.C."/>
            <person name="Pyrih J."/>
            <person name="Halakuc P."/>
            <person name="Pipaliya S.V."/>
            <person name="Vacek V."/>
            <person name="Brzon O."/>
            <person name="Soukal P."/>
            <person name="Eme L."/>
            <person name="Dacks J.B."/>
            <person name="Karnkowska A."/>
            <person name="Elias M."/>
            <person name="Hampl V."/>
        </authorList>
    </citation>
    <scope>NUCLEOTIDE SEQUENCE [LARGE SCALE GENOMIC DNA]</scope>
    <source>
        <strain evidence="3">NAU3</strain>
        <tissue evidence="3">Gut</tissue>
    </source>
</reference>
<feature type="compositionally biased region" description="Low complexity" evidence="1">
    <location>
        <begin position="1084"/>
        <end position="1098"/>
    </location>
</feature>
<dbReference type="SUPFAM" id="SSF52799">
    <property type="entry name" value="(Phosphotyrosine protein) phosphatases II"/>
    <property type="match status" value="1"/>
</dbReference>
<feature type="region of interest" description="Disordered" evidence="1">
    <location>
        <begin position="346"/>
        <end position="485"/>
    </location>
</feature>
<feature type="compositionally biased region" description="Low complexity" evidence="1">
    <location>
        <begin position="1120"/>
        <end position="1132"/>
    </location>
</feature>
<feature type="region of interest" description="Disordered" evidence="1">
    <location>
        <begin position="1"/>
        <end position="51"/>
    </location>
</feature>
<feature type="compositionally biased region" description="Basic and acidic residues" evidence="1">
    <location>
        <begin position="688"/>
        <end position="706"/>
    </location>
</feature>
<feature type="compositionally biased region" description="Polar residues" evidence="1">
    <location>
        <begin position="1007"/>
        <end position="1031"/>
    </location>
</feature>
<dbReference type="PANTHER" id="PTHR46653">
    <property type="entry name" value="SPECIFICITY PROTEIN PHOSPHATASE, PUTATIVE-RELATED"/>
    <property type="match status" value="1"/>
</dbReference>
<comment type="caution">
    <text evidence="3">The sequence shown here is derived from an EMBL/GenBank/DDBJ whole genome shotgun (WGS) entry which is preliminary data.</text>
</comment>
<feature type="compositionally biased region" description="Low complexity" evidence="1">
    <location>
        <begin position="1219"/>
        <end position="1250"/>
    </location>
</feature>
<sequence>MSQRKGQPKAKATQRSGSPSPTTRPGQGAPKSQAGKRGTNTKQQDESQLLDADVLSLPPVSKFKDGMFVGTYEASMSEDFITSNKITHVINCAGSHVPNRFARIGIQYLTFYLQNDDSSIFIDNEGKGPESVYHFIEEAISLYEGVMIHSVLGKDRALLITAAFLMRKFEWDAAFAIELVSTCRHTRMRPAFERQLYDYEPMLPPVAWTPELYEEEYVIRNTYFNKRIVIPSQPPAKATRQRVQFYLLQTNLGSTLPPGRMGEVPTYSDEGEDTKPARSIYKGMSKTKVVGTTDQPPAVLLPPPELLSQCKSEAVFEWMFELCYQAGYQERVCDGNDLSKEPALREEAKERGRNQWAMVHGKGKIKKGKKAKPKKKDEKSTELEEKKLKEDEKKAKDEEDKRKQEEERKKQEEADRQKKLEDKKRAEEEEKKRQQKEEEERKKAEEKLKTEQRRKEEAEKQRKVLEEKERKRKADEERKRKEEEERIRLEEARKEEEKKRVLEEERYKLEAERERIKEEKLRIQKERERQLEEKRREEEKKRLEEERLEQEMRRQVEEERKRRNEEKRAIIARKEEEERLKQEREREESNTHLASDRSSNSTQRHQQDTQASKSLASPSQTTAKPPLSSTSQTVETLSRDSTTPAQSLSFPHNFLSPLSGSRSQTTKADTPTSSSVNSPNTSFPSMFLEEHNDKRDRDSPERRNIDEVVPSTSLSETELTQRTRDEESSDAAIVSPNTLQKRGSLVMVQRNSDLQTPSTSENQSDPPKENSTTANTPSVFQTKDRPTSHRSIRDSESEGLSRPSSAYKSSTTNQSSISVAPVTVSTSIGTRNEPSSSQSYNRPSSPSSYTSSTQSISQTPVSSNRPSAISYETSRVTSSQRSESPSSNLSTTASSLTRTDSVRSNQLNSTLPSSQSITSLRPGSSAVTSLNSASSQNPVEVPTNHQMSLSSSLKNLSIKKQKKKPLSFSILQTSTMKDRFDTNPKDHEPKEKPANRSTDYSEHHSSFESTRPNSGSSYAQSGSTHTHSSISDNHLSTLKKNQFTVPSVNATSTFMNPTISSRLKMNDRMNEPANTSSGTPLIVRTRPASPSSPTSASRHSGFSSPHTKSQSTGRKSDVVGPSTLPSSSFSSSVGGGRSQIRSFSSSTWNTRNTPPSTAANRSSQFSAPSQSAGSSGSRPASPTRSSPRHQSTPSSPSLNTSTSSLPWNKHKPRSLYAFSRRTSTPPRSSQSGFTPSSSRSKTTSGLSNGP</sequence>
<feature type="compositionally biased region" description="Polar residues" evidence="1">
    <location>
        <begin position="13"/>
        <end position="25"/>
    </location>
</feature>
<name>A0ABQ9WZK8_9EUKA</name>
<feature type="compositionally biased region" description="Low complexity" evidence="1">
    <location>
        <begin position="835"/>
        <end position="863"/>
    </location>
</feature>
<dbReference type="Proteomes" id="UP001281761">
    <property type="component" value="Unassembled WGS sequence"/>
</dbReference>
<dbReference type="EMBL" id="JARBJD010000285">
    <property type="protein sequence ID" value="KAK2944758.1"/>
    <property type="molecule type" value="Genomic_DNA"/>
</dbReference>
<feature type="compositionally biased region" description="Low complexity" evidence="1">
    <location>
        <begin position="670"/>
        <end position="685"/>
    </location>
</feature>
<feature type="region of interest" description="Disordered" evidence="1">
    <location>
        <begin position="258"/>
        <end position="277"/>
    </location>
</feature>
<feature type="compositionally biased region" description="Low complexity" evidence="1">
    <location>
        <begin position="1191"/>
        <end position="1206"/>
    </location>
</feature>
<feature type="compositionally biased region" description="Polar residues" evidence="1">
    <location>
        <begin position="1100"/>
        <end position="1113"/>
    </location>
</feature>
<evidence type="ECO:0000313" key="3">
    <source>
        <dbReference type="EMBL" id="KAK2944758.1"/>
    </source>
</evidence>
<feature type="compositionally biased region" description="Basic and acidic residues" evidence="1">
    <location>
        <begin position="782"/>
        <end position="796"/>
    </location>
</feature>
<feature type="compositionally biased region" description="Basic residues" evidence="1">
    <location>
        <begin position="361"/>
        <end position="374"/>
    </location>
</feature>
<evidence type="ECO:0000313" key="4">
    <source>
        <dbReference type="Proteomes" id="UP001281761"/>
    </source>
</evidence>
<organism evidence="3 4">
    <name type="scientific">Blattamonas nauphoetae</name>
    <dbReference type="NCBI Taxonomy" id="2049346"/>
    <lineage>
        <taxon>Eukaryota</taxon>
        <taxon>Metamonada</taxon>
        <taxon>Preaxostyla</taxon>
        <taxon>Oxymonadida</taxon>
        <taxon>Blattamonas</taxon>
    </lineage>
</organism>
<gene>
    <name evidence="3" type="ORF">BLNAU_20291</name>
</gene>
<feature type="compositionally biased region" description="Low complexity" evidence="1">
    <location>
        <begin position="882"/>
        <end position="899"/>
    </location>
</feature>
<dbReference type="SMART" id="SM00195">
    <property type="entry name" value="DSPc"/>
    <property type="match status" value="1"/>
</dbReference>
<feature type="compositionally biased region" description="Polar residues" evidence="1">
    <location>
        <begin position="591"/>
        <end position="669"/>
    </location>
</feature>
<feature type="compositionally biased region" description="Polar residues" evidence="1">
    <location>
        <begin position="802"/>
        <end position="834"/>
    </location>
</feature>
<feature type="compositionally biased region" description="Polar residues" evidence="1">
    <location>
        <begin position="864"/>
        <end position="881"/>
    </location>
</feature>
<feature type="region of interest" description="Disordered" evidence="1">
    <location>
        <begin position="527"/>
        <end position="1031"/>
    </location>
</feature>
<feature type="compositionally biased region" description="Basic and acidic residues" evidence="1">
    <location>
        <begin position="375"/>
        <end position="485"/>
    </location>
</feature>
<feature type="region of interest" description="Disordered" evidence="1">
    <location>
        <begin position="1064"/>
        <end position="1250"/>
    </location>
</feature>
<feature type="compositionally biased region" description="Basic and acidic residues" evidence="1">
    <location>
        <begin position="527"/>
        <end position="590"/>
    </location>
</feature>
<dbReference type="Gene3D" id="3.90.190.10">
    <property type="entry name" value="Protein tyrosine phosphatase superfamily"/>
    <property type="match status" value="1"/>
</dbReference>
<keyword evidence="4" id="KW-1185">Reference proteome</keyword>
<feature type="compositionally biased region" description="Low complexity" evidence="1">
    <location>
        <begin position="924"/>
        <end position="935"/>
    </location>
</feature>
<dbReference type="Pfam" id="PF00782">
    <property type="entry name" value="DSPc"/>
    <property type="match status" value="1"/>
</dbReference>
<dbReference type="InterPro" id="IPR000340">
    <property type="entry name" value="Dual-sp_phosphatase_cat-dom"/>
</dbReference>
<evidence type="ECO:0000256" key="1">
    <source>
        <dbReference type="SAM" id="MobiDB-lite"/>
    </source>
</evidence>
<feature type="compositionally biased region" description="Polar residues" evidence="1">
    <location>
        <begin position="1139"/>
        <end position="1160"/>
    </location>
</feature>